<evidence type="ECO:0000313" key="2">
    <source>
        <dbReference type="Proteomes" id="UP000095280"/>
    </source>
</evidence>
<name>A0A1I8F558_9PLAT</name>
<organism evidence="2 3">
    <name type="scientific">Macrostomum lignano</name>
    <dbReference type="NCBI Taxonomy" id="282301"/>
    <lineage>
        <taxon>Eukaryota</taxon>
        <taxon>Metazoa</taxon>
        <taxon>Spiralia</taxon>
        <taxon>Lophotrochozoa</taxon>
        <taxon>Platyhelminthes</taxon>
        <taxon>Rhabditophora</taxon>
        <taxon>Macrostomorpha</taxon>
        <taxon>Macrostomida</taxon>
        <taxon>Macrostomidae</taxon>
        <taxon>Macrostomum</taxon>
    </lineage>
</organism>
<accession>A0A1I8F558</accession>
<feature type="region of interest" description="Disordered" evidence="1">
    <location>
        <begin position="283"/>
        <end position="316"/>
    </location>
</feature>
<feature type="compositionally biased region" description="Basic and acidic residues" evidence="1">
    <location>
        <begin position="108"/>
        <end position="129"/>
    </location>
</feature>
<sequence length="442" mass="48182">QGENEAKRRQGHRPAGAGQEAAEAAAQAAPSVKPSRSSRGSPAGSVDRPPQPSAIQWRRQRRRRAQVAVGGPHPSPKQLAQRCHHQRPQPMTAGAVRTRRTRGADAPGRADRIDSDYDKGFPERGDRRGAGLLSSSKRSHDGRAEKQQPQQQAANIETVANRVDFGRTNGLPCVDDTARAADKDQAGASSTTRRFLRKLIRRWTTSSQFNTIDQKFVDLLPKLLNQAVRRGLEAERANLPVPACLCSRVDSEPTRQPTNIYSSVASDYCLSLDALRCALKANPSSGIPRPPDRNRWPSRGLSGRHEPQPATAGQCRPAGRQKVAYYIGERLCERRLEQAQKNFHHVSKGSGDSLRLLPAAAVHRHADLAELLPSAGRQAHCVDTLVAASLGKMELDDQEAGVAAEMATHCVSILLIQLQDIPAKVSIEAHVDSRPFLCLALD</sequence>
<dbReference type="WBParaSite" id="maker-unitig_20926-snap-gene-0.3-mRNA-1">
    <property type="protein sequence ID" value="maker-unitig_20926-snap-gene-0.3-mRNA-1"/>
    <property type="gene ID" value="maker-unitig_20926-snap-gene-0.3"/>
</dbReference>
<dbReference type="AlphaFoldDB" id="A0A1I8F558"/>
<evidence type="ECO:0000313" key="3">
    <source>
        <dbReference type="WBParaSite" id="maker-unitig_20926-snap-gene-0.3-mRNA-1"/>
    </source>
</evidence>
<protein>
    <submittedName>
        <fullName evidence="3">PCIF1_WW domain-containing protein</fullName>
    </submittedName>
</protein>
<evidence type="ECO:0000256" key="1">
    <source>
        <dbReference type="SAM" id="MobiDB-lite"/>
    </source>
</evidence>
<proteinExistence type="predicted"/>
<reference evidence="3" key="1">
    <citation type="submission" date="2016-11" db="UniProtKB">
        <authorList>
            <consortium name="WormBaseParasite"/>
        </authorList>
    </citation>
    <scope>IDENTIFICATION</scope>
</reference>
<keyword evidence="2" id="KW-1185">Reference proteome</keyword>
<feature type="region of interest" description="Disordered" evidence="1">
    <location>
        <begin position="1"/>
        <end position="154"/>
    </location>
</feature>
<dbReference type="Proteomes" id="UP000095280">
    <property type="component" value="Unplaced"/>
</dbReference>
<feature type="compositionally biased region" description="Low complexity" evidence="1">
    <location>
        <begin position="15"/>
        <end position="45"/>
    </location>
</feature>